<dbReference type="OrthoDB" id="3176171at2759"/>
<evidence type="ECO:0000313" key="5">
    <source>
        <dbReference type="EMBL" id="ORY36287.1"/>
    </source>
</evidence>
<gene>
    <name evidence="5" type="ORF">BCR33DRAFT_759023</name>
</gene>
<evidence type="ECO:0000313" key="6">
    <source>
        <dbReference type="Proteomes" id="UP000193642"/>
    </source>
</evidence>
<comment type="similarity">
    <text evidence="3">Belongs to the TRAFAC class myosin-kinesin ATPase superfamily. Kinesin family.</text>
</comment>
<keyword evidence="1" id="KW-0175">Coiled coil</keyword>
<feature type="binding site" evidence="3">
    <location>
        <begin position="82"/>
        <end position="89"/>
    </location>
    <ligand>
        <name>ATP</name>
        <dbReference type="ChEBI" id="CHEBI:30616"/>
    </ligand>
</feature>
<organism evidence="5 6">
    <name type="scientific">Rhizoclosmatium globosum</name>
    <dbReference type="NCBI Taxonomy" id="329046"/>
    <lineage>
        <taxon>Eukaryota</taxon>
        <taxon>Fungi</taxon>
        <taxon>Fungi incertae sedis</taxon>
        <taxon>Chytridiomycota</taxon>
        <taxon>Chytridiomycota incertae sedis</taxon>
        <taxon>Chytridiomycetes</taxon>
        <taxon>Chytridiales</taxon>
        <taxon>Chytriomycetaceae</taxon>
        <taxon>Rhizoclosmatium</taxon>
    </lineage>
</organism>
<sequence length="332" mass="35842">MDKIKVVVRMRPMNERETLAGQSSAWSVSQTTVSLAGSDKPAFAFDAAFSHLETTRNIFDSQAKDLIDDCCEGINATVFAYGQTSSGKTFTMSGDKNAPGIISLAINHIFARIAKSTDLTYTVKVSYLEIYNEVVNDLLSPGNINLKIHEHMTRGVHVGGLTETLANSPDHVAALISKGEANRHFGATNMNERSSRSHTILRILIQSQRKESVAAGKQSGIRVSCLNLVDLAGSERAAHTGAEGKRLKEGGSINKSLLALTNVIEKLSKEGSDRGHIPFRNSKITRILQPSLGGNARTLIICTVTPSTGFIDETISTLKFASRAKSILSRAD</sequence>
<protein>
    <submittedName>
        <fullName evidence="5">Kinesin-domain-containing protein</fullName>
    </submittedName>
</protein>
<reference evidence="5 6" key="1">
    <citation type="submission" date="2016-07" db="EMBL/GenBank/DDBJ databases">
        <title>Pervasive Adenine N6-methylation of Active Genes in Fungi.</title>
        <authorList>
            <consortium name="DOE Joint Genome Institute"/>
            <person name="Mondo S.J."/>
            <person name="Dannebaum R.O."/>
            <person name="Kuo R.C."/>
            <person name="Labutti K."/>
            <person name="Haridas S."/>
            <person name="Kuo A."/>
            <person name="Salamov A."/>
            <person name="Ahrendt S.R."/>
            <person name="Lipzen A."/>
            <person name="Sullivan W."/>
            <person name="Andreopoulos W.B."/>
            <person name="Clum A."/>
            <person name="Lindquist E."/>
            <person name="Daum C."/>
            <person name="Ramamoorthy G.K."/>
            <person name="Gryganskyi A."/>
            <person name="Culley D."/>
            <person name="Magnuson J.K."/>
            <person name="James T.Y."/>
            <person name="O'Malley M.A."/>
            <person name="Stajich J.E."/>
            <person name="Spatafora J.W."/>
            <person name="Visel A."/>
            <person name="Grigoriev I.V."/>
        </authorList>
    </citation>
    <scope>NUCLEOTIDE SEQUENCE [LARGE SCALE GENOMIC DNA]</scope>
    <source>
        <strain evidence="5 6">JEL800</strain>
    </source>
</reference>
<evidence type="ECO:0000259" key="4">
    <source>
        <dbReference type="PROSITE" id="PS50067"/>
    </source>
</evidence>
<dbReference type="GO" id="GO:0003777">
    <property type="term" value="F:microtubule motor activity"/>
    <property type="evidence" value="ECO:0007669"/>
    <property type="project" value="InterPro"/>
</dbReference>
<dbReference type="InterPro" id="IPR001752">
    <property type="entry name" value="Kinesin_motor_dom"/>
</dbReference>
<dbReference type="PROSITE" id="PS50067">
    <property type="entry name" value="KINESIN_MOTOR_2"/>
    <property type="match status" value="1"/>
</dbReference>
<dbReference type="CDD" id="cd01374">
    <property type="entry name" value="KISc_CENP_E"/>
    <property type="match status" value="1"/>
</dbReference>
<accession>A0A1Y2BNX4</accession>
<dbReference type="PANTHER" id="PTHR47968">
    <property type="entry name" value="CENTROMERE PROTEIN E"/>
    <property type="match status" value="1"/>
</dbReference>
<evidence type="ECO:0000256" key="3">
    <source>
        <dbReference type="PROSITE-ProRule" id="PRU00283"/>
    </source>
</evidence>
<dbReference type="Proteomes" id="UP000193642">
    <property type="component" value="Unassembled WGS sequence"/>
</dbReference>
<keyword evidence="3" id="KW-0067">ATP-binding</keyword>
<dbReference type="AlphaFoldDB" id="A0A1Y2BNX4"/>
<dbReference type="SMART" id="SM00129">
    <property type="entry name" value="KISc"/>
    <property type="match status" value="1"/>
</dbReference>
<evidence type="ECO:0000256" key="1">
    <source>
        <dbReference type="ARBA" id="ARBA00023054"/>
    </source>
</evidence>
<feature type="domain" description="Kinesin motor" evidence="4">
    <location>
        <begin position="3"/>
        <end position="327"/>
    </location>
</feature>
<dbReference type="Pfam" id="PF00225">
    <property type="entry name" value="Kinesin"/>
    <property type="match status" value="1"/>
</dbReference>
<evidence type="ECO:0000256" key="2">
    <source>
        <dbReference type="ARBA" id="ARBA00023175"/>
    </source>
</evidence>
<name>A0A1Y2BNX4_9FUNG</name>
<dbReference type="GO" id="GO:0007018">
    <property type="term" value="P:microtubule-based movement"/>
    <property type="evidence" value="ECO:0007669"/>
    <property type="project" value="InterPro"/>
</dbReference>
<dbReference type="Gene3D" id="3.40.850.10">
    <property type="entry name" value="Kinesin motor domain"/>
    <property type="match status" value="1"/>
</dbReference>
<dbReference type="STRING" id="329046.A0A1Y2BNX4"/>
<dbReference type="InterPro" id="IPR036961">
    <property type="entry name" value="Kinesin_motor_dom_sf"/>
</dbReference>
<dbReference type="PANTHER" id="PTHR47968:SF75">
    <property type="entry name" value="CENTROMERE-ASSOCIATED PROTEIN E"/>
    <property type="match status" value="1"/>
</dbReference>
<keyword evidence="3" id="KW-0547">Nucleotide-binding</keyword>
<dbReference type="InterPro" id="IPR027417">
    <property type="entry name" value="P-loop_NTPase"/>
</dbReference>
<dbReference type="PRINTS" id="PR00380">
    <property type="entry name" value="KINESINHEAVY"/>
</dbReference>
<proteinExistence type="inferred from homology"/>
<keyword evidence="2 3" id="KW-0505">Motor protein</keyword>
<dbReference type="EMBL" id="MCGO01000056">
    <property type="protein sequence ID" value="ORY36287.1"/>
    <property type="molecule type" value="Genomic_DNA"/>
</dbReference>
<dbReference type="FunFam" id="3.40.850.10:FF:000170">
    <property type="entry name" value="Kinesin-like protein"/>
    <property type="match status" value="1"/>
</dbReference>
<dbReference type="InterPro" id="IPR027640">
    <property type="entry name" value="Kinesin-like_fam"/>
</dbReference>
<keyword evidence="6" id="KW-1185">Reference proteome</keyword>
<comment type="caution">
    <text evidence="5">The sequence shown here is derived from an EMBL/GenBank/DDBJ whole genome shotgun (WGS) entry which is preliminary data.</text>
</comment>
<dbReference type="GO" id="GO:0008017">
    <property type="term" value="F:microtubule binding"/>
    <property type="evidence" value="ECO:0007669"/>
    <property type="project" value="InterPro"/>
</dbReference>
<dbReference type="GO" id="GO:0005524">
    <property type="term" value="F:ATP binding"/>
    <property type="evidence" value="ECO:0007669"/>
    <property type="project" value="UniProtKB-UniRule"/>
</dbReference>
<dbReference type="SUPFAM" id="SSF52540">
    <property type="entry name" value="P-loop containing nucleoside triphosphate hydrolases"/>
    <property type="match status" value="1"/>
</dbReference>